<dbReference type="Gene3D" id="3.40.50.720">
    <property type="entry name" value="NAD(P)-binding Rossmann-like Domain"/>
    <property type="match status" value="1"/>
</dbReference>
<dbReference type="InterPro" id="IPR001509">
    <property type="entry name" value="Epimerase_deHydtase"/>
</dbReference>
<dbReference type="SUPFAM" id="SSF51735">
    <property type="entry name" value="NAD(P)-binding Rossmann-fold domains"/>
    <property type="match status" value="1"/>
</dbReference>
<accession>A0ABX3P0W6</accession>
<feature type="domain" description="NAD-dependent epimerase/dehydratase" evidence="1">
    <location>
        <begin position="8"/>
        <end position="216"/>
    </location>
</feature>
<dbReference type="PANTHER" id="PTHR48079">
    <property type="entry name" value="PROTEIN YEEZ"/>
    <property type="match status" value="1"/>
</dbReference>
<protein>
    <submittedName>
        <fullName evidence="2">Epimerase</fullName>
    </submittedName>
</protein>
<dbReference type="PANTHER" id="PTHR48079:SF6">
    <property type="entry name" value="NAD(P)-BINDING DOMAIN-CONTAINING PROTEIN-RELATED"/>
    <property type="match status" value="1"/>
</dbReference>
<evidence type="ECO:0000313" key="3">
    <source>
        <dbReference type="Proteomes" id="UP000192277"/>
    </source>
</evidence>
<evidence type="ECO:0000313" key="2">
    <source>
        <dbReference type="EMBL" id="OQP52405.1"/>
    </source>
</evidence>
<reference evidence="2 3" key="1">
    <citation type="submission" date="2016-04" db="EMBL/GenBank/DDBJ databases">
        <authorList>
            <person name="Chen L."/>
            <person name="Zhuang W."/>
            <person name="Wang G."/>
        </authorList>
    </citation>
    <scope>NUCLEOTIDE SEQUENCE [LARGE SCALE GENOMIC DNA]</scope>
    <source>
        <strain evidence="3">GR20</strain>
    </source>
</reference>
<dbReference type="Proteomes" id="UP000192277">
    <property type="component" value="Unassembled WGS sequence"/>
</dbReference>
<evidence type="ECO:0000259" key="1">
    <source>
        <dbReference type="Pfam" id="PF01370"/>
    </source>
</evidence>
<sequence>MNKQPEKILVTGSTGLVGARLLPRLLEAGWNCCALLRAGKEVPSGATAVEGDLLHAASLPQAVKDVSAIIHLAAVFRTADTDLIWRSNLEGTNNLIAAAKTHAPLARFIMASTAHVYHPNNPHPGNENDEVSAQHAYPASKIAAEQRLRESGLNWSILRFPFVYGDGDGHLEQLPQHAIAAKWHPAMKISTIHHRDIATAMHMALAGVMDGQIINISDEAPLSIYELVQLAGQQLHSSCEPLQNPWHLHIDASLARKLGFQATVRTVYQAVQENLL</sequence>
<comment type="caution">
    <text evidence="2">The sequence shown here is derived from an EMBL/GenBank/DDBJ whole genome shotgun (WGS) entry which is preliminary data.</text>
</comment>
<keyword evidence="3" id="KW-1185">Reference proteome</keyword>
<dbReference type="EMBL" id="LWBO01000004">
    <property type="protein sequence ID" value="OQP52405.1"/>
    <property type="molecule type" value="Genomic_DNA"/>
</dbReference>
<organism evidence="2 3">
    <name type="scientific">Niastella koreensis</name>
    <dbReference type="NCBI Taxonomy" id="354356"/>
    <lineage>
        <taxon>Bacteria</taxon>
        <taxon>Pseudomonadati</taxon>
        <taxon>Bacteroidota</taxon>
        <taxon>Chitinophagia</taxon>
        <taxon>Chitinophagales</taxon>
        <taxon>Chitinophagaceae</taxon>
        <taxon>Niastella</taxon>
    </lineage>
</organism>
<gene>
    <name evidence="2" type="ORF">A4D02_24775</name>
</gene>
<dbReference type="Pfam" id="PF01370">
    <property type="entry name" value="Epimerase"/>
    <property type="match status" value="1"/>
</dbReference>
<proteinExistence type="predicted"/>
<name>A0ABX3P0W6_9BACT</name>
<dbReference type="InterPro" id="IPR051783">
    <property type="entry name" value="NAD(P)-dependent_oxidoreduct"/>
</dbReference>
<dbReference type="InterPro" id="IPR036291">
    <property type="entry name" value="NAD(P)-bd_dom_sf"/>
</dbReference>